<dbReference type="SUPFAM" id="SSF50475">
    <property type="entry name" value="FMN-binding split barrel"/>
    <property type="match status" value="1"/>
</dbReference>
<dbReference type="RefSeq" id="WP_229688510.1">
    <property type="nucleotide sequence ID" value="NZ_BMMJ01000010.1"/>
</dbReference>
<name>A0A1C6V734_9ACTN</name>
<dbReference type="EMBL" id="FMIA01000002">
    <property type="protein sequence ID" value="SCL61700.1"/>
    <property type="molecule type" value="Genomic_DNA"/>
</dbReference>
<evidence type="ECO:0000259" key="1">
    <source>
        <dbReference type="Pfam" id="PF10615"/>
    </source>
</evidence>
<keyword evidence="3" id="KW-1185">Reference proteome</keyword>
<sequence length="108" mass="11836">MSAVDGVVPPTFGPEVVAGVSRHMNDDHAEDTLLIARTLGGCPHATRARTTGLDADGMDFAVTVDDIEVPVRIQFARRLTERAEIRHEVVRMYREACARLGLEPRPAD</sequence>
<dbReference type="Pfam" id="PF10615">
    <property type="entry name" value="DUF2470"/>
    <property type="match status" value="1"/>
</dbReference>
<protein>
    <recommendedName>
        <fullName evidence="1">DUF2470 domain-containing protein</fullName>
    </recommendedName>
</protein>
<dbReference type="InterPro" id="IPR037119">
    <property type="entry name" value="Haem_oxidase_HugZ-like_sf"/>
</dbReference>
<dbReference type="InterPro" id="IPR019595">
    <property type="entry name" value="DUF2470"/>
</dbReference>
<proteinExistence type="predicted"/>
<organism evidence="2 3">
    <name type="scientific">Micromonospora yangpuensis</name>
    <dbReference type="NCBI Taxonomy" id="683228"/>
    <lineage>
        <taxon>Bacteria</taxon>
        <taxon>Bacillati</taxon>
        <taxon>Actinomycetota</taxon>
        <taxon>Actinomycetes</taxon>
        <taxon>Micromonosporales</taxon>
        <taxon>Micromonosporaceae</taxon>
        <taxon>Micromonospora</taxon>
    </lineage>
</organism>
<evidence type="ECO:0000313" key="2">
    <source>
        <dbReference type="EMBL" id="SCL61700.1"/>
    </source>
</evidence>
<feature type="domain" description="DUF2470" evidence="1">
    <location>
        <begin position="19"/>
        <end position="92"/>
    </location>
</feature>
<dbReference type="STRING" id="683228.GA0070617_4738"/>
<dbReference type="Gene3D" id="3.20.180.10">
    <property type="entry name" value="PNP-oxidase-like"/>
    <property type="match status" value="1"/>
</dbReference>
<reference evidence="2 3" key="1">
    <citation type="submission" date="2016-06" db="EMBL/GenBank/DDBJ databases">
        <authorList>
            <person name="Kjaerup R.B."/>
            <person name="Dalgaard T.S."/>
            <person name="Juul-Madsen H.R."/>
        </authorList>
    </citation>
    <scope>NUCLEOTIDE SEQUENCE [LARGE SCALE GENOMIC DNA]</scope>
    <source>
        <strain evidence="2 3">DSM 45577</strain>
    </source>
</reference>
<gene>
    <name evidence="2" type="ORF">GA0070617_4738</name>
</gene>
<dbReference type="Proteomes" id="UP000198937">
    <property type="component" value="Unassembled WGS sequence"/>
</dbReference>
<accession>A0A1C6V734</accession>
<evidence type="ECO:0000313" key="3">
    <source>
        <dbReference type="Proteomes" id="UP000198937"/>
    </source>
</evidence>
<dbReference type="AlphaFoldDB" id="A0A1C6V734"/>